<organism evidence="3 4">
    <name type="scientific">Acetomicrobium flavidum</name>
    <dbReference type="NCBI Taxonomy" id="49896"/>
    <lineage>
        <taxon>Bacteria</taxon>
        <taxon>Thermotogati</taxon>
        <taxon>Synergistota</taxon>
        <taxon>Synergistia</taxon>
        <taxon>Synergistales</taxon>
        <taxon>Acetomicrobiaceae</taxon>
        <taxon>Acetomicrobium</taxon>
    </lineage>
</organism>
<accession>A0ABY1JDJ5</accession>
<comment type="caution">
    <text evidence="3">The sequence shown here is derived from an EMBL/GenBank/DDBJ whole genome shotgun (WGS) entry which is preliminary data.</text>
</comment>
<reference evidence="3 4" key="1">
    <citation type="submission" date="2016-11" db="EMBL/GenBank/DDBJ databases">
        <authorList>
            <person name="Varghese N."/>
            <person name="Submissions S."/>
        </authorList>
    </citation>
    <scope>NUCLEOTIDE SEQUENCE [LARGE SCALE GENOMIC DNA]</scope>
    <source>
        <strain evidence="3 4">DSM 20664</strain>
    </source>
</reference>
<dbReference type="RefSeq" id="WP_074199566.1">
    <property type="nucleotide sequence ID" value="NZ_DAONBL010000009.1"/>
</dbReference>
<dbReference type="InterPro" id="IPR020568">
    <property type="entry name" value="Ribosomal_Su5_D2-typ_SF"/>
</dbReference>
<dbReference type="Proteomes" id="UP000185093">
    <property type="component" value="Unassembled WGS sequence"/>
</dbReference>
<evidence type="ECO:0000313" key="4">
    <source>
        <dbReference type="Proteomes" id="UP000185093"/>
    </source>
</evidence>
<dbReference type="EMBL" id="FSQZ01000001">
    <property type="protein sequence ID" value="SIN68411.1"/>
    <property type="molecule type" value="Genomic_DNA"/>
</dbReference>
<name>A0ABY1JDJ5_9BACT</name>
<protein>
    <submittedName>
        <fullName evidence="3">Uncharacterized protein, YigZ family</fullName>
    </submittedName>
</protein>
<dbReference type="PANTHER" id="PTHR16301:SF20">
    <property type="entry name" value="IMPACT FAMILY MEMBER YIGZ"/>
    <property type="match status" value="1"/>
</dbReference>
<comment type="similarity">
    <text evidence="1">Belongs to the IMPACT family.</text>
</comment>
<dbReference type="PROSITE" id="PS00910">
    <property type="entry name" value="UPF0029"/>
    <property type="match status" value="1"/>
</dbReference>
<proteinExistence type="inferred from homology"/>
<dbReference type="InterPro" id="IPR001498">
    <property type="entry name" value="Impact_N"/>
</dbReference>
<sequence>MGESYVYLEPKKDSEVRFTIKRSHFIGHARLARSVEQAKEIVREISMKYLDATHNCWAYRVGADVPQRHCSDAGEPSGTAGKPILGEIERAGLTNVVVVVTRYFGGIKLGVRGLIEAYGQTARMAIEAAGAVRRFKSKVLLIELPYDKEGLIRFKFKSLAAEDAAWRVSYGENVRLCGEISLPNVEEAERLLLSLAGQGIIFTWKWLDD</sequence>
<dbReference type="Gene3D" id="3.30.230.30">
    <property type="entry name" value="Impact, N-terminal domain"/>
    <property type="match status" value="1"/>
</dbReference>
<dbReference type="InterPro" id="IPR023582">
    <property type="entry name" value="Impact"/>
</dbReference>
<feature type="domain" description="Impact N-terminal" evidence="2">
    <location>
        <begin position="21"/>
        <end position="126"/>
    </location>
</feature>
<dbReference type="SUPFAM" id="SSF54211">
    <property type="entry name" value="Ribosomal protein S5 domain 2-like"/>
    <property type="match status" value="1"/>
</dbReference>
<evidence type="ECO:0000259" key="2">
    <source>
        <dbReference type="Pfam" id="PF01205"/>
    </source>
</evidence>
<keyword evidence="4" id="KW-1185">Reference proteome</keyword>
<dbReference type="Pfam" id="PF01205">
    <property type="entry name" value="Impact_N"/>
    <property type="match status" value="1"/>
</dbReference>
<gene>
    <name evidence="3" type="ORF">SAMN05444368_1164</name>
</gene>
<dbReference type="InterPro" id="IPR036956">
    <property type="entry name" value="Impact_N_sf"/>
</dbReference>
<evidence type="ECO:0000313" key="3">
    <source>
        <dbReference type="EMBL" id="SIN68411.1"/>
    </source>
</evidence>
<evidence type="ECO:0000256" key="1">
    <source>
        <dbReference type="ARBA" id="ARBA00007665"/>
    </source>
</evidence>
<dbReference type="InterPro" id="IPR020569">
    <property type="entry name" value="UPF0029_Impact_CS"/>
</dbReference>
<dbReference type="PANTHER" id="PTHR16301">
    <property type="entry name" value="IMPACT-RELATED"/>
    <property type="match status" value="1"/>
</dbReference>